<evidence type="ECO:0000256" key="7">
    <source>
        <dbReference type="ARBA" id="ARBA00025046"/>
    </source>
</evidence>
<dbReference type="GO" id="GO:0051252">
    <property type="term" value="P:regulation of RNA metabolic process"/>
    <property type="evidence" value="ECO:0007669"/>
    <property type="project" value="InterPro"/>
</dbReference>
<dbReference type="AlphaFoldDB" id="A0A356LLQ1"/>
<dbReference type="PANTHER" id="PTHR33254:SF4">
    <property type="entry name" value="4-HYDROXY-4-METHYL-2-OXOGLUTARATE ALDOLASE 3-RELATED"/>
    <property type="match status" value="1"/>
</dbReference>
<gene>
    <name evidence="11" type="ORF">DD666_19830</name>
</gene>
<feature type="binding site" evidence="9">
    <location>
        <position position="103"/>
    </location>
    <ligand>
        <name>Mg(2+)</name>
        <dbReference type="ChEBI" id="CHEBI:18420"/>
    </ligand>
</feature>
<dbReference type="InterPro" id="IPR036704">
    <property type="entry name" value="RraA/RraA-like_sf"/>
</dbReference>
<comment type="catalytic activity">
    <reaction evidence="1 10">
        <text>4-hydroxy-4-methyl-2-oxoglutarate = 2 pyruvate</text>
        <dbReference type="Rhea" id="RHEA:22748"/>
        <dbReference type="ChEBI" id="CHEBI:15361"/>
        <dbReference type="ChEBI" id="CHEBI:58276"/>
        <dbReference type="EC" id="4.1.3.17"/>
    </reaction>
</comment>
<comment type="subunit">
    <text evidence="4 10">Homotrimer.</text>
</comment>
<dbReference type="EMBL" id="DOEK01000042">
    <property type="protein sequence ID" value="HBP31648.1"/>
    <property type="molecule type" value="Genomic_DNA"/>
</dbReference>
<comment type="caution">
    <text evidence="11">The sequence shown here is derived from an EMBL/GenBank/DDBJ whole genome shotgun (WGS) entry which is preliminary data.</text>
</comment>
<accession>A0A356LLQ1</accession>
<comment type="similarity">
    <text evidence="3 10">Belongs to the class II aldolase/RraA-like family.</text>
</comment>
<dbReference type="GO" id="GO:0008428">
    <property type="term" value="F:ribonuclease inhibitor activity"/>
    <property type="evidence" value="ECO:0007669"/>
    <property type="project" value="InterPro"/>
</dbReference>
<evidence type="ECO:0000256" key="8">
    <source>
        <dbReference type="ARBA" id="ARBA00047973"/>
    </source>
</evidence>
<name>A0A356LLQ1_9BURK</name>
<evidence type="ECO:0000256" key="6">
    <source>
        <dbReference type="ARBA" id="ARBA00023239"/>
    </source>
</evidence>
<dbReference type="GO" id="GO:0046872">
    <property type="term" value="F:metal ion binding"/>
    <property type="evidence" value="ECO:0007669"/>
    <property type="project" value="UniProtKB-KW"/>
</dbReference>
<evidence type="ECO:0000256" key="3">
    <source>
        <dbReference type="ARBA" id="ARBA00008621"/>
    </source>
</evidence>
<dbReference type="InterPro" id="IPR010203">
    <property type="entry name" value="RraA"/>
</dbReference>
<comment type="function">
    <text evidence="7 10">Catalyzes the aldol cleavage of 4-hydroxy-4-methyl-2-oxoglutarate (HMG) into 2 molecules of pyruvate. Also contains a secondary oxaloacetate (OAA) decarboxylase activity due to the common pyruvate enolate transition state formed following C-C bond cleavage in the retro-aldol and decarboxylation reactions.</text>
</comment>
<dbReference type="GO" id="GO:0032259">
    <property type="term" value="P:methylation"/>
    <property type="evidence" value="ECO:0007669"/>
    <property type="project" value="UniProtKB-KW"/>
</dbReference>
<evidence type="ECO:0000256" key="9">
    <source>
        <dbReference type="PIRSR" id="PIRSR605493-1"/>
    </source>
</evidence>
<dbReference type="GO" id="GO:0008168">
    <property type="term" value="F:methyltransferase activity"/>
    <property type="evidence" value="ECO:0007669"/>
    <property type="project" value="UniProtKB-KW"/>
</dbReference>
<keyword evidence="6 10" id="KW-0456">Lyase</keyword>
<evidence type="ECO:0000313" key="11">
    <source>
        <dbReference type="EMBL" id="HBP31648.1"/>
    </source>
</evidence>
<keyword evidence="9" id="KW-0460">Magnesium</keyword>
<evidence type="ECO:0000256" key="5">
    <source>
        <dbReference type="ARBA" id="ARBA00022723"/>
    </source>
</evidence>
<feature type="binding site" evidence="9">
    <location>
        <begin position="80"/>
        <end position="83"/>
    </location>
    <ligand>
        <name>substrate</name>
    </ligand>
</feature>
<dbReference type="CDD" id="cd16841">
    <property type="entry name" value="RraA_family"/>
    <property type="match status" value="1"/>
</dbReference>
<dbReference type="EC" id="4.1.1.112" evidence="10"/>
<dbReference type="GO" id="GO:0047443">
    <property type="term" value="F:4-hydroxy-4-methyl-2-oxoglutarate aldolase activity"/>
    <property type="evidence" value="ECO:0007669"/>
    <property type="project" value="UniProtKB-EC"/>
</dbReference>
<dbReference type="Pfam" id="PF03737">
    <property type="entry name" value="RraA-like"/>
    <property type="match status" value="1"/>
</dbReference>
<dbReference type="EC" id="4.1.3.17" evidence="10"/>
<keyword evidence="5 9" id="KW-0479">Metal-binding</keyword>
<evidence type="ECO:0000313" key="12">
    <source>
        <dbReference type="Proteomes" id="UP000264036"/>
    </source>
</evidence>
<dbReference type="NCBIfam" id="TIGR01935">
    <property type="entry name" value="NOT-MenG"/>
    <property type="match status" value="1"/>
</dbReference>
<comment type="cofactor">
    <cofactor evidence="9">
        <name>Mg(2+)</name>
        <dbReference type="ChEBI" id="CHEBI:18420"/>
    </cofactor>
</comment>
<proteinExistence type="inferred from homology"/>
<sequence length="165" mass="17634">MSASPLAALITCDIMDQHPSLPSCDTQFRLFGRKRAIAGQVRTVKVFEDNTFIRQVLSEPGQGAVLVVDAAASLHCAVVGDMIAKLGQDNGWSGIIVYGAIRDSEQIDAMDFCVKALGTNPRKSGKNSMGLIDVPVTFGNVRFVPGQYLYSDADGIVVSEQALSL</sequence>
<evidence type="ECO:0000256" key="10">
    <source>
        <dbReference type="RuleBase" id="RU004338"/>
    </source>
</evidence>
<dbReference type="NCBIfam" id="NF006875">
    <property type="entry name" value="PRK09372.1"/>
    <property type="match status" value="1"/>
</dbReference>
<dbReference type="InterPro" id="IPR005493">
    <property type="entry name" value="RraA/RraA-like"/>
</dbReference>
<dbReference type="Gene3D" id="3.50.30.40">
    <property type="entry name" value="Ribonuclease E inhibitor RraA/RraA-like"/>
    <property type="match status" value="1"/>
</dbReference>
<keyword evidence="11" id="KW-0489">Methyltransferase</keyword>
<protein>
    <recommendedName>
        <fullName evidence="10">4-hydroxy-4-methyl-2-oxoglutarate aldolase</fullName>
        <shortName evidence="10">HMG aldolase</shortName>
        <ecNumber evidence="10">4.1.1.112</ecNumber>
        <ecNumber evidence="10">4.1.3.17</ecNumber>
    </recommendedName>
    <alternativeName>
        <fullName evidence="10">Oxaloacetate decarboxylase</fullName>
    </alternativeName>
</protein>
<evidence type="ECO:0000256" key="2">
    <source>
        <dbReference type="ARBA" id="ARBA00001968"/>
    </source>
</evidence>
<dbReference type="PANTHER" id="PTHR33254">
    <property type="entry name" value="4-HYDROXY-4-METHYL-2-OXOGLUTARATE ALDOLASE 3-RELATED"/>
    <property type="match status" value="1"/>
</dbReference>
<comment type="cofactor">
    <cofactor evidence="2 10">
        <name>a divalent metal cation</name>
        <dbReference type="ChEBI" id="CHEBI:60240"/>
    </cofactor>
</comment>
<reference evidence="11 12" key="1">
    <citation type="journal article" date="2018" name="Nat. Biotechnol.">
        <title>A standardized bacterial taxonomy based on genome phylogeny substantially revises the tree of life.</title>
        <authorList>
            <person name="Parks D.H."/>
            <person name="Chuvochina M."/>
            <person name="Waite D.W."/>
            <person name="Rinke C."/>
            <person name="Skarshewski A."/>
            <person name="Chaumeil P.A."/>
            <person name="Hugenholtz P."/>
        </authorList>
    </citation>
    <scope>NUCLEOTIDE SEQUENCE [LARGE SCALE GENOMIC DNA]</scope>
    <source>
        <strain evidence="11">UBA10707</strain>
    </source>
</reference>
<keyword evidence="11" id="KW-0808">Transferase</keyword>
<evidence type="ECO:0000256" key="4">
    <source>
        <dbReference type="ARBA" id="ARBA00011233"/>
    </source>
</evidence>
<comment type="catalytic activity">
    <reaction evidence="8 10">
        <text>oxaloacetate + H(+) = pyruvate + CO2</text>
        <dbReference type="Rhea" id="RHEA:15641"/>
        <dbReference type="ChEBI" id="CHEBI:15361"/>
        <dbReference type="ChEBI" id="CHEBI:15378"/>
        <dbReference type="ChEBI" id="CHEBI:16452"/>
        <dbReference type="ChEBI" id="CHEBI:16526"/>
        <dbReference type="EC" id="4.1.1.112"/>
    </reaction>
</comment>
<dbReference type="Proteomes" id="UP000264036">
    <property type="component" value="Unassembled WGS sequence"/>
</dbReference>
<dbReference type="SUPFAM" id="SSF89562">
    <property type="entry name" value="RraA-like"/>
    <property type="match status" value="1"/>
</dbReference>
<evidence type="ECO:0000256" key="1">
    <source>
        <dbReference type="ARBA" id="ARBA00001342"/>
    </source>
</evidence>
<organism evidence="11 12">
    <name type="scientific">Advenella kashmirensis</name>
    <dbReference type="NCBI Taxonomy" id="310575"/>
    <lineage>
        <taxon>Bacteria</taxon>
        <taxon>Pseudomonadati</taxon>
        <taxon>Pseudomonadota</taxon>
        <taxon>Betaproteobacteria</taxon>
        <taxon>Burkholderiales</taxon>
        <taxon>Alcaligenaceae</taxon>
    </lineage>
</organism>
<dbReference type="GO" id="GO:0008948">
    <property type="term" value="F:oxaloacetate decarboxylase activity"/>
    <property type="evidence" value="ECO:0007669"/>
    <property type="project" value="UniProtKB-EC"/>
</dbReference>
<feature type="binding site" evidence="9">
    <location>
        <position position="102"/>
    </location>
    <ligand>
        <name>substrate</name>
    </ligand>
</feature>